<feature type="transmembrane region" description="Helical" evidence="8">
    <location>
        <begin position="281"/>
        <end position="303"/>
    </location>
</feature>
<dbReference type="InterPro" id="IPR020846">
    <property type="entry name" value="MFS_dom"/>
</dbReference>
<keyword evidence="6 8" id="KW-1133">Transmembrane helix</keyword>
<name>A0AAW0XRP0_CHEQU</name>
<sequence>QVVASVLAALTHVALGTIIGLPGVILPQLTDRHSSDLYLGINQVALFGSLIHIGGIFGSMVGGVLNVHVGQRITLLISMPMTLVLWVALFFTNAVWLLLFLRTLLGAVQGLVGAASGNYVVEISQKDIRGRLTGFTDTGRQVGFLLVYIVGSLDLTWREVMLVCGCVTAIPPFIGFLFMPDSPRWLVTKGRLDEARKALSFFRGPHYNCQLEYDDIIHQFEQTTNNKMGFMDQLHQMREPSVFRRLVFLVFLMVAVQFTGNMSIATYVVPIFQATNSNMNSYTSAILIGGIRVVGTVISQLVVDRMSRRFMLIGPCLACTATLLTLGGYFCAQNQGLDISNIGWLPLTALMVYTPFVCIIQAAITILRAEILPTSIRAFSAAIVYVFFFTGMFVATFTFPAMVATIGEYGAFWSYAAACLLIALVVGHILPDTSGLSLEQIDDLFRYGKKHILQSVDQKISSPKIP</sequence>
<dbReference type="SUPFAM" id="SSF103473">
    <property type="entry name" value="MFS general substrate transporter"/>
    <property type="match status" value="1"/>
</dbReference>
<comment type="caution">
    <text evidence="10">The sequence shown here is derived from an EMBL/GenBank/DDBJ whole genome shotgun (WGS) entry which is preliminary data.</text>
</comment>
<feature type="transmembrane region" description="Helical" evidence="8">
    <location>
        <begin position="81"/>
        <end position="101"/>
    </location>
</feature>
<evidence type="ECO:0000256" key="4">
    <source>
        <dbReference type="ARBA" id="ARBA00022597"/>
    </source>
</evidence>
<evidence type="ECO:0000256" key="8">
    <source>
        <dbReference type="SAM" id="Phobius"/>
    </source>
</evidence>
<feature type="transmembrane region" description="Helical" evidence="8">
    <location>
        <begin position="310"/>
        <end position="330"/>
    </location>
</feature>
<keyword evidence="4" id="KW-0762">Sugar transport</keyword>
<feature type="non-terminal residue" evidence="10">
    <location>
        <position position="1"/>
    </location>
</feature>
<dbReference type="InterPro" id="IPR050549">
    <property type="entry name" value="MFS_Trehalose_Transporter"/>
</dbReference>
<gene>
    <name evidence="10" type="ORF">OTU49_002135</name>
</gene>
<dbReference type="Proteomes" id="UP001445076">
    <property type="component" value="Unassembled WGS sequence"/>
</dbReference>
<dbReference type="PROSITE" id="PS50850">
    <property type="entry name" value="MFS"/>
    <property type="match status" value="1"/>
</dbReference>
<proteinExistence type="predicted"/>
<feature type="domain" description="Major facilitator superfamily (MFS) profile" evidence="9">
    <location>
        <begin position="1"/>
        <end position="434"/>
    </location>
</feature>
<dbReference type="GO" id="GO:0022857">
    <property type="term" value="F:transmembrane transporter activity"/>
    <property type="evidence" value="ECO:0007669"/>
    <property type="project" value="InterPro"/>
</dbReference>
<dbReference type="InterPro" id="IPR036259">
    <property type="entry name" value="MFS_trans_sf"/>
</dbReference>
<feature type="transmembrane region" description="Helical" evidence="8">
    <location>
        <begin position="342"/>
        <end position="367"/>
    </location>
</feature>
<dbReference type="EMBL" id="JARKIK010000029">
    <property type="protein sequence ID" value="KAK8742137.1"/>
    <property type="molecule type" value="Genomic_DNA"/>
</dbReference>
<evidence type="ECO:0000256" key="2">
    <source>
        <dbReference type="ARBA" id="ARBA00022448"/>
    </source>
</evidence>
<feature type="transmembrane region" description="Helical" evidence="8">
    <location>
        <begin position="379"/>
        <end position="406"/>
    </location>
</feature>
<evidence type="ECO:0000256" key="7">
    <source>
        <dbReference type="ARBA" id="ARBA00023136"/>
    </source>
</evidence>
<dbReference type="PANTHER" id="PTHR48021:SF1">
    <property type="entry name" value="GH07001P-RELATED"/>
    <property type="match status" value="1"/>
</dbReference>
<feature type="transmembrane region" description="Helical" evidence="8">
    <location>
        <begin position="44"/>
        <end position="69"/>
    </location>
</feature>
<evidence type="ECO:0000256" key="6">
    <source>
        <dbReference type="ARBA" id="ARBA00022989"/>
    </source>
</evidence>
<feature type="transmembrane region" description="Helical" evidence="8">
    <location>
        <begin position="412"/>
        <end position="430"/>
    </location>
</feature>
<evidence type="ECO:0000256" key="1">
    <source>
        <dbReference type="ARBA" id="ARBA00004651"/>
    </source>
</evidence>
<dbReference type="AlphaFoldDB" id="A0AAW0XRP0"/>
<evidence type="ECO:0000313" key="10">
    <source>
        <dbReference type="EMBL" id="KAK8742137.1"/>
    </source>
</evidence>
<protein>
    <recommendedName>
        <fullName evidence="9">Major facilitator superfamily (MFS) profile domain-containing protein</fullName>
    </recommendedName>
</protein>
<evidence type="ECO:0000256" key="3">
    <source>
        <dbReference type="ARBA" id="ARBA00022475"/>
    </source>
</evidence>
<keyword evidence="11" id="KW-1185">Reference proteome</keyword>
<dbReference type="Pfam" id="PF00083">
    <property type="entry name" value="Sugar_tr"/>
    <property type="match status" value="1"/>
</dbReference>
<dbReference type="FunFam" id="1.20.1250.20:FF:000218">
    <property type="entry name" value="facilitated trehalose transporter Tret1"/>
    <property type="match status" value="1"/>
</dbReference>
<dbReference type="PANTHER" id="PTHR48021">
    <property type="match status" value="1"/>
</dbReference>
<evidence type="ECO:0000259" key="9">
    <source>
        <dbReference type="PROSITE" id="PS50850"/>
    </source>
</evidence>
<dbReference type="Gene3D" id="1.20.1250.20">
    <property type="entry name" value="MFS general substrate transporter like domains"/>
    <property type="match status" value="1"/>
</dbReference>
<keyword evidence="3" id="KW-1003">Cell membrane</keyword>
<evidence type="ECO:0000313" key="11">
    <source>
        <dbReference type="Proteomes" id="UP001445076"/>
    </source>
</evidence>
<dbReference type="GO" id="GO:0005886">
    <property type="term" value="C:plasma membrane"/>
    <property type="evidence" value="ECO:0007669"/>
    <property type="project" value="UniProtKB-SubCell"/>
</dbReference>
<organism evidence="10 11">
    <name type="scientific">Cherax quadricarinatus</name>
    <name type="common">Australian red claw crayfish</name>
    <dbReference type="NCBI Taxonomy" id="27406"/>
    <lineage>
        <taxon>Eukaryota</taxon>
        <taxon>Metazoa</taxon>
        <taxon>Ecdysozoa</taxon>
        <taxon>Arthropoda</taxon>
        <taxon>Crustacea</taxon>
        <taxon>Multicrustacea</taxon>
        <taxon>Malacostraca</taxon>
        <taxon>Eumalacostraca</taxon>
        <taxon>Eucarida</taxon>
        <taxon>Decapoda</taxon>
        <taxon>Pleocyemata</taxon>
        <taxon>Astacidea</taxon>
        <taxon>Parastacoidea</taxon>
        <taxon>Parastacidae</taxon>
        <taxon>Cherax</taxon>
    </lineage>
</organism>
<dbReference type="InterPro" id="IPR005828">
    <property type="entry name" value="MFS_sugar_transport-like"/>
</dbReference>
<keyword evidence="2" id="KW-0813">Transport</keyword>
<accession>A0AAW0XRP0</accession>
<reference evidence="10 11" key="1">
    <citation type="journal article" date="2024" name="BMC Genomics">
        <title>Genome assembly of redclaw crayfish (Cherax quadricarinatus) provides insights into its immune adaptation and hypoxia tolerance.</title>
        <authorList>
            <person name="Liu Z."/>
            <person name="Zheng J."/>
            <person name="Li H."/>
            <person name="Fang K."/>
            <person name="Wang S."/>
            <person name="He J."/>
            <person name="Zhou D."/>
            <person name="Weng S."/>
            <person name="Chi M."/>
            <person name="Gu Z."/>
            <person name="He J."/>
            <person name="Li F."/>
            <person name="Wang M."/>
        </authorList>
    </citation>
    <scope>NUCLEOTIDE SEQUENCE [LARGE SCALE GENOMIC DNA]</scope>
    <source>
        <strain evidence="10">ZL_2023a</strain>
    </source>
</reference>
<evidence type="ECO:0000256" key="5">
    <source>
        <dbReference type="ARBA" id="ARBA00022692"/>
    </source>
</evidence>
<keyword evidence="5 8" id="KW-0812">Transmembrane</keyword>
<comment type="subcellular location">
    <subcellularLocation>
        <location evidence="1">Cell membrane</location>
        <topology evidence="1">Multi-pass membrane protein</topology>
    </subcellularLocation>
</comment>
<keyword evidence="7 8" id="KW-0472">Membrane</keyword>
<feature type="transmembrane region" description="Helical" evidence="8">
    <location>
        <begin position="246"/>
        <end position="269"/>
    </location>
</feature>